<comment type="similarity">
    <text evidence="2 8">Belongs to the flagella basal body rod proteins family.</text>
</comment>
<dbReference type="PANTHER" id="PTHR30435:SF19">
    <property type="entry name" value="FLAGELLAR BASAL-BODY ROD PROTEIN FLGG"/>
    <property type="match status" value="1"/>
</dbReference>
<keyword evidence="12" id="KW-0966">Cell projection</keyword>
<dbReference type="InterPro" id="IPR010930">
    <property type="entry name" value="Flg_bb/hook_C_dom"/>
</dbReference>
<dbReference type="InterPro" id="IPR012834">
    <property type="entry name" value="FlgG_G_neg"/>
</dbReference>
<evidence type="ECO:0000256" key="6">
    <source>
        <dbReference type="ARBA" id="ARBA00032912"/>
    </source>
</evidence>
<reference evidence="13" key="1">
    <citation type="submission" date="2016-10" db="EMBL/GenBank/DDBJ databases">
        <authorList>
            <person name="Varghese N."/>
            <person name="Submissions S."/>
        </authorList>
    </citation>
    <scope>NUCLEOTIDE SEQUENCE [LARGE SCALE GENOMIC DNA]</scope>
    <source>
        <strain evidence="13">LMG 26383,CCUG 61248,R- 45681</strain>
    </source>
</reference>
<dbReference type="InterPro" id="IPR053967">
    <property type="entry name" value="LlgE_F_G-like_D1"/>
</dbReference>
<feature type="domain" description="Flagellar basal-body/hook protein C-terminal" evidence="10">
    <location>
        <begin position="215"/>
        <end position="260"/>
    </location>
</feature>
<evidence type="ECO:0000259" key="9">
    <source>
        <dbReference type="Pfam" id="PF00460"/>
    </source>
</evidence>
<dbReference type="InterPro" id="IPR037925">
    <property type="entry name" value="FlgE/F/G-like"/>
</dbReference>
<dbReference type="PANTHER" id="PTHR30435">
    <property type="entry name" value="FLAGELLAR PROTEIN"/>
    <property type="match status" value="1"/>
</dbReference>
<accession>A0A1H7XKU5</accession>
<keyword evidence="12" id="KW-0969">Cilium</keyword>
<dbReference type="InterPro" id="IPR019776">
    <property type="entry name" value="Flagellar_basal_body_rod_CS"/>
</dbReference>
<dbReference type="NCBIfam" id="TIGR02488">
    <property type="entry name" value="flgG_G_neg"/>
    <property type="match status" value="1"/>
</dbReference>
<evidence type="ECO:0000256" key="7">
    <source>
        <dbReference type="NCBIfam" id="TIGR02488"/>
    </source>
</evidence>
<evidence type="ECO:0000313" key="13">
    <source>
        <dbReference type="Proteomes" id="UP000199664"/>
    </source>
</evidence>
<dbReference type="Pfam" id="PF22692">
    <property type="entry name" value="LlgE_F_G_D1"/>
    <property type="match status" value="1"/>
</dbReference>
<gene>
    <name evidence="12" type="ORF">SAMN04515666_11049</name>
</gene>
<evidence type="ECO:0000256" key="1">
    <source>
        <dbReference type="ARBA" id="ARBA00004117"/>
    </source>
</evidence>
<proteinExistence type="inferred from homology"/>
<dbReference type="SUPFAM" id="SSF117143">
    <property type="entry name" value="Flagellar hook protein flgE"/>
    <property type="match status" value="1"/>
</dbReference>
<dbReference type="GO" id="GO:0009426">
    <property type="term" value="C:bacterial-type flagellum basal body, distal rod"/>
    <property type="evidence" value="ECO:0007669"/>
    <property type="project" value="UniProtKB-UniRule"/>
</dbReference>
<keyword evidence="4 8" id="KW-0975">Bacterial flagellum</keyword>
<dbReference type="InterPro" id="IPR020013">
    <property type="entry name" value="Flagellar_FlgE/F/G"/>
</dbReference>
<evidence type="ECO:0000313" key="12">
    <source>
        <dbReference type="EMBL" id="SEM33828.1"/>
    </source>
</evidence>
<keyword evidence="12" id="KW-0282">Flagellum</keyword>
<evidence type="ECO:0000259" key="10">
    <source>
        <dbReference type="Pfam" id="PF06429"/>
    </source>
</evidence>
<dbReference type="GO" id="GO:0071978">
    <property type="term" value="P:bacterial-type flagellum-dependent swarming motility"/>
    <property type="evidence" value="ECO:0007669"/>
    <property type="project" value="TreeGrafter"/>
</dbReference>
<dbReference type="OrthoDB" id="9804559at2"/>
<evidence type="ECO:0000259" key="11">
    <source>
        <dbReference type="Pfam" id="PF22692"/>
    </source>
</evidence>
<name>A0A1H7XKU5_9HYPH</name>
<protein>
    <recommendedName>
        <fullName evidence="3 7">Flagellar basal-body rod protein FlgG</fullName>
    </recommendedName>
    <alternativeName>
        <fullName evidence="6 8">Distal rod protein</fullName>
    </alternativeName>
</protein>
<keyword evidence="13" id="KW-1185">Reference proteome</keyword>
<dbReference type="RefSeq" id="WP_091840892.1">
    <property type="nucleotide sequence ID" value="NZ_FOAN01000010.1"/>
</dbReference>
<feature type="domain" description="Flagellar hook protein FlgE/F/G-like D1" evidence="11">
    <location>
        <begin position="96"/>
        <end position="159"/>
    </location>
</feature>
<feature type="domain" description="Flagellar basal body rod protein N-terminal" evidence="9">
    <location>
        <begin position="4"/>
        <end position="34"/>
    </location>
</feature>
<evidence type="ECO:0000256" key="5">
    <source>
        <dbReference type="ARBA" id="ARBA00025933"/>
    </source>
</evidence>
<dbReference type="NCBIfam" id="TIGR03506">
    <property type="entry name" value="FlgEFG_subfam"/>
    <property type="match status" value="2"/>
</dbReference>
<sequence length="262" mass="28249">MRALYTAATGMMAQELNVQVISNNIANVRTTGYKRQRIHFQDLLYEHVRRAGTQTSDQNTQVPAGTFVGSGVKTASTGRVMSQGNLSPTEKEYDVAIRGEGFFRIQMPDGRTAYSRDGSFDLDSQGRLVTRDGYLVQPGITVPNNATGVSINAQGTVEVSLPGQTAPQQLGQIQLSRFINKVGLESIGDNLFVETAGSGPAIDGLGGEEGFGTLQQNYLEEGNVQAVTELSSLIAAQRAYEMNSKVISAADQMMQSTTQIMR</sequence>
<dbReference type="InterPro" id="IPR001444">
    <property type="entry name" value="Flag_bb_rod_N"/>
</dbReference>
<dbReference type="Proteomes" id="UP000199664">
    <property type="component" value="Unassembled WGS sequence"/>
</dbReference>
<dbReference type="Pfam" id="PF06429">
    <property type="entry name" value="Flg_bbr_C"/>
    <property type="match status" value="1"/>
</dbReference>
<dbReference type="PROSITE" id="PS00588">
    <property type="entry name" value="FLAGELLA_BB_ROD"/>
    <property type="match status" value="1"/>
</dbReference>
<evidence type="ECO:0000256" key="4">
    <source>
        <dbReference type="ARBA" id="ARBA00023143"/>
    </source>
</evidence>
<organism evidence="12 13">
    <name type="scientific">Bosea lupini</name>
    <dbReference type="NCBI Taxonomy" id="1036779"/>
    <lineage>
        <taxon>Bacteria</taxon>
        <taxon>Pseudomonadati</taxon>
        <taxon>Pseudomonadota</taxon>
        <taxon>Alphaproteobacteria</taxon>
        <taxon>Hyphomicrobiales</taxon>
        <taxon>Boseaceae</taxon>
        <taxon>Bosea</taxon>
    </lineage>
</organism>
<dbReference type="Pfam" id="PF00460">
    <property type="entry name" value="Flg_bb_rod"/>
    <property type="match status" value="1"/>
</dbReference>
<evidence type="ECO:0000256" key="8">
    <source>
        <dbReference type="RuleBase" id="RU362116"/>
    </source>
</evidence>
<evidence type="ECO:0000256" key="3">
    <source>
        <dbReference type="ARBA" id="ARBA00017948"/>
    </source>
</evidence>
<dbReference type="EMBL" id="FOAN01000010">
    <property type="protein sequence ID" value="SEM33828.1"/>
    <property type="molecule type" value="Genomic_DNA"/>
</dbReference>
<dbReference type="STRING" id="1036779.SAMN04515666_11049"/>
<evidence type="ECO:0000256" key="2">
    <source>
        <dbReference type="ARBA" id="ARBA00009677"/>
    </source>
</evidence>
<comment type="subunit">
    <text evidence="5 8">The basal body constitutes a major portion of the flagellar organelle and consists of four rings (L,P,S, and M) mounted on a central rod. The rod consists of about 26 subunits of FlgG in the distal portion, and FlgB, FlgC and FlgF are thought to build up the proximal portion of the rod with about 6 subunits each.</text>
</comment>
<dbReference type="AlphaFoldDB" id="A0A1H7XKU5"/>
<comment type="subcellular location">
    <subcellularLocation>
        <location evidence="1 8">Bacterial flagellum basal body</location>
    </subcellularLocation>
</comment>